<protein>
    <submittedName>
        <fullName evidence="3">DLGP4-like protein</fullName>
    </submittedName>
</protein>
<comment type="similarity">
    <text evidence="1">Belongs to the SAPAP family.</text>
</comment>
<sequence>MLVLNGTLPSIYEGSEPSLQSQTSVSKHVAVSYESHDRISPAQSPVLASQQSITAENRTPVHSQQRSDNRRQRELKLGSPQMPIIADTAEFFPTDTTPRTPSYLRLSSAVSGYGHYSKYSSYRGIEKRSPYSSTLSLRSSRSDLATPVSPLEMPIGKLPNIQAPTNYPPLRNEIMSPTAKGKFEGKFDDVDSSPAVVNGAKHVEPVTVNSVQVSNNDVCVNGNGCDDVKVNGQNGHLGLIETFEATGDPEKDADYFLTVSRQEEDRLLVLCSQCERELRSDSIPEEGSGKIRSAVGKANLLTTQKFKQFQELCNQHKYPDPNEKPTLWEDLQGFWDMVKMSIHDIDEMFTEIELMRQNGWQEIKIPSRRSSASSRSSPKSGSINVSNASTPSHTPGSKRRARVRDTPDSSPERSQKAKMAAKVRDDARKRMLAEKRAAMKQQKQQQEDNVEIYVPDKVTDSLEGSPEPTQPKTEVIDSNVTENNVVEDNDQQDLGSEV</sequence>
<dbReference type="InterPro" id="IPR005026">
    <property type="entry name" value="SAPAP"/>
</dbReference>
<proteinExistence type="inferred from homology"/>
<evidence type="ECO:0000256" key="1">
    <source>
        <dbReference type="ARBA" id="ARBA00008839"/>
    </source>
</evidence>
<feature type="compositionally biased region" description="Basic and acidic residues" evidence="2">
    <location>
        <begin position="65"/>
        <end position="76"/>
    </location>
</feature>
<evidence type="ECO:0000313" key="3">
    <source>
        <dbReference type="EMBL" id="WAR04144.1"/>
    </source>
</evidence>
<gene>
    <name evidence="3" type="ORF">MAR_019513</name>
</gene>
<evidence type="ECO:0000256" key="2">
    <source>
        <dbReference type="SAM" id="MobiDB-lite"/>
    </source>
</evidence>
<dbReference type="EMBL" id="CP111016">
    <property type="protein sequence ID" value="WAR04144.1"/>
    <property type="molecule type" value="Genomic_DNA"/>
</dbReference>
<feature type="compositionally biased region" description="Basic and acidic residues" evidence="2">
    <location>
        <begin position="422"/>
        <end position="437"/>
    </location>
</feature>
<dbReference type="Proteomes" id="UP001164746">
    <property type="component" value="Chromosome 5"/>
</dbReference>
<feature type="compositionally biased region" description="Polar residues" evidence="2">
    <location>
        <begin position="41"/>
        <end position="64"/>
    </location>
</feature>
<name>A0ABY7E6T8_MYAAR</name>
<evidence type="ECO:0000313" key="4">
    <source>
        <dbReference type="Proteomes" id="UP001164746"/>
    </source>
</evidence>
<feature type="region of interest" description="Disordered" evidence="2">
    <location>
        <begin position="36"/>
        <end position="78"/>
    </location>
</feature>
<keyword evidence="4" id="KW-1185">Reference proteome</keyword>
<dbReference type="Pfam" id="PF03359">
    <property type="entry name" value="GKAP"/>
    <property type="match status" value="1"/>
</dbReference>
<dbReference type="PANTHER" id="PTHR12353">
    <property type="entry name" value="DISKS LARGE-ASSOCIATED PROTEIN DAP SAP90/PSD-95-ASSOCIATED PROTEIN"/>
    <property type="match status" value="1"/>
</dbReference>
<accession>A0ABY7E6T8</accession>
<reference evidence="3" key="1">
    <citation type="submission" date="2022-11" db="EMBL/GenBank/DDBJ databases">
        <title>Centuries of genome instability and evolution in soft-shell clam transmissible cancer (bioRxiv).</title>
        <authorList>
            <person name="Hart S.F.M."/>
            <person name="Yonemitsu M.A."/>
            <person name="Giersch R.M."/>
            <person name="Beal B.F."/>
            <person name="Arriagada G."/>
            <person name="Davis B.W."/>
            <person name="Ostrander E.A."/>
            <person name="Goff S.P."/>
            <person name="Metzger M.J."/>
        </authorList>
    </citation>
    <scope>NUCLEOTIDE SEQUENCE</scope>
    <source>
        <strain evidence="3">MELC-2E11</strain>
        <tissue evidence="3">Siphon/mantle</tissue>
    </source>
</reference>
<dbReference type="PANTHER" id="PTHR12353:SF31">
    <property type="entry name" value="LD44824P"/>
    <property type="match status" value="1"/>
</dbReference>
<feature type="region of interest" description="Disordered" evidence="2">
    <location>
        <begin position="365"/>
        <end position="498"/>
    </location>
</feature>
<feature type="compositionally biased region" description="Basic and acidic residues" evidence="2">
    <location>
        <begin position="403"/>
        <end position="415"/>
    </location>
</feature>
<organism evidence="3 4">
    <name type="scientific">Mya arenaria</name>
    <name type="common">Soft-shell clam</name>
    <dbReference type="NCBI Taxonomy" id="6604"/>
    <lineage>
        <taxon>Eukaryota</taxon>
        <taxon>Metazoa</taxon>
        <taxon>Spiralia</taxon>
        <taxon>Lophotrochozoa</taxon>
        <taxon>Mollusca</taxon>
        <taxon>Bivalvia</taxon>
        <taxon>Autobranchia</taxon>
        <taxon>Heteroconchia</taxon>
        <taxon>Euheterodonta</taxon>
        <taxon>Imparidentia</taxon>
        <taxon>Neoheterodontei</taxon>
        <taxon>Myida</taxon>
        <taxon>Myoidea</taxon>
        <taxon>Myidae</taxon>
        <taxon>Mya</taxon>
    </lineage>
</organism>
<feature type="compositionally biased region" description="Low complexity" evidence="2">
    <location>
        <begin position="368"/>
        <end position="382"/>
    </location>
</feature>
<feature type="compositionally biased region" description="Polar residues" evidence="2">
    <location>
        <begin position="383"/>
        <end position="395"/>
    </location>
</feature>